<dbReference type="EMBL" id="SUNH01000007">
    <property type="protein sequence ID" value="TJZ85788.1"/>
    <property type="molecule type" value="Genomic_DNA"/>
</dbReference>
<dbReference type="InterPro" id="IPR046668">
    <property type="entry name" value="DUF6538"/>
</dbReference>
<keyword evidence="3 5" id="KW-0238">DNA-binding</keyword>
<comment type="caution">
    <text evidence="8">The sequence shown here is derived from an EMBL/GenBank/DDBJ whole genome shotgun (WGS) entry which is preliminary data.</text>
</comment>
<protein>
    <recommendedName>
        <fullName evidence="10">Tyr recombinase domain-containing protein</fullName>
    </recommendedName>
</protein>
<dbReference type="Gene3D" id="1.10.443.10">
    <property type="entry name" value="Intergrase catalytic core"/>
    <property type="match status" value="1"/>
</dbReference>
<evidence type="ECO:0000256" key="1">
    <source>
        <dbReference type="ARBA" id="ARBA00008857"/>
    </source>
</evidence>
<dbReference type="InterPro" id="IPR050090">
    <property type="entry name" value="Tyrosine_recombinase_XerCD"/>
</dbReference>
<keyword evidence="2" id="KW-0229">DNA integration</keyword>
<organism evidence="8 9">
    <name type="scientific">Paracoccus hibiscisoli</name>
    <dbReference type="NCBI Taxonomy" id="2023261"/>
    <lineage>
        <taxon>Bacteria</taxon>
        <taxon>Pseudomonadati</taxon>
        <taxon>Pseudomonadota</taxon>
        <taxon>Alphaproteobacteria</taxon>
        <taxon>Rhodobacterales</taxon>
        <taxon>Paracoccaceae</taxon>
        <taxon>Paracoccus</taxon>
    </lineage>
</organism>
<dbReference type="GO" id="GO:0015074">
    <property type="term" value="P:DNA integration"/>
    <property type="evidence" value="ECO:0007669"/>
    <property type="project" value="UniProtKB-KW"/>
</dbReference>
<evidence type="ECO:0000313" key="8">
    <source>
        <dbReference type="EMBL" id="TJZ85788.1"/>
    </source>
</evidence>
<keyword evidence="4" id="KW-0233">DNA recombination</keyword>
<feature type="domain" description="Core-binding (CB)" evidence="7">
    <location>
        <begin position="161"/>
        <end position="240"/>
    </location>
</feature>
<gene>
    <name evidence="8" type="ORF">FA740_05150</name>
</gene>
<dbReference type="Proteomes" id="UP000306223">
    <property type="component" value="Unassembled WGS sequence"/>
</dbReference>
<evidence type="ECO:0000256" key="3">
    <source>
        <dbReference type="ARBA" id="ARBA00023125"/>
    </source>
</evidence>
<sequence>MTYPAAKLVQVKGKWYVQVTIHPDLRPAFNERKQERRSAGTADRAEAERRLHGIAGQIYAQFDEKGKVYTPLAVAAARLQAVLPGGLNWDPHQWQDDDLREQIDDVRGRAMMVLHLPNPGMRDPEEGMVIARMQDDVQPAYEEFEEQLEAHRATAKETGGMKLTEAAAAYFASQTFKRQRTRHDYERGVKKFEAFAGDVDIASITAQQGSSFAADLGKTASRNTLQRDVGAVRLVLGHAAEQGWLQSNPFLGLRLANKGRAPVARKSIKRSDLEKLFSLFMPEQDRLCLGILASTGMRLDEAALLEWDDIKVEGGIQYFDLSRVNKIVKNFRSQREIPVPNMLKLGPAGKGRLFSYRTDVDGKAQNAASKSLMRHVRKIREDQADSRVTVHSLRHTYKDLLRDAAVPIDVQEFIMGHTGSNEGSRYGSGPSLSVKATAMNAVDLGFLKNS</sequence>
<dbReference type="InterPro" id="IPR002104">
    <property type="entry name" value="Integrase_catalytic"/>
</dbReference>
<evidence type="ECO:0008006" key="10">
    <source>
        <dbReference type="Google" id="ProtNLM"/>
    </source>
</evidence>
<dbReference type="AlphaFoldDB" id="A0A4V5MTW2"/>
<dbReference type="PROSITE" id="PS51900">
    <property type="entry name" value="CB"/>
    <property type="match status" value="1"/>
</dbReference>
<dbReference type="GO" id="GO:0003677">
    <property type="term" value="F:DNA binding"/>
    <property type="evidence" value="ECO:0007669"/>
    <property type="project" value="UniProtKB-UniRule"/>
</dbReference>
<dbReference type="InterPro" id="IPR010998">
    <property type="entry name" value="Integrase_recombinase_N"/>
</dbReference>
<dbReference type="SUPFAM" id="SSF56349">
    <property type="entry name" value="DNA breaking-rejoining enzymes"/>
    <property type="match status" value="1"/>
</dbReference>
<keyword evidence="9" id="KW-1185">Reference proteome</keyword>
<evidence type="ECO:0000313" key="9">
    <source>
        <dbReference type="Proteomes" id="UP000306223"/>
    </source>
</evidence>
<dbReference type="InterPro" id="IPR013762">
    <property type="entry name" value="Integrase-like_cat_sf"/>
</dbReference>
<dbReference type="Pfam" id="PF00589">
    <property type="entry name" value="Phage_integrase"/>
    <property type="match status" value="1"/>
</dbReference>
<dbReference type="InterPro" id="IPR011010">
    <property type="entry name" value="DNA_brk_join_enz"/>
</dbReference>
<evidence type="ECO:0000256" key="5">
    <source>
        <dbReference type="PROSITE-ProRule" id="PRU01248"/>
    </source>
</evidence>
<evidence type="ECO:0000259" key="6">
    <source>
        <dbReference type="PROSITE" id="PS51898"/>
    </source>
</evidence>
<dbReference type="GO" id="GO:0006310">
    <property type="term" value="P:DNA recombination"/>
    <property type="evidence" value="ECO:0007669"/>
    <property type="project" value="UniProtKB-KW"/>
</dbReference>
<dbReference type="InterPro" id="IPR044068">
    <property type="entry name" value="CB"/>
</dbReference>
<evidence type="ECO:0000256" key="2">
    <source>
        <dbReference type="ARBA" id="ARBA00022908"/>
    </source>
</evidence>
<reference evidence="8 9" key="1">
    <citation type="submission" date="2019-04" db="EMBL/GenBank/DDBJ databases">
        <authorList>
            <person name="Li J."/>
        </authorList>
    </citation>
    <scope>NUCLEOTIDE SEQUENCE [LARGE SCALE GENOMIC DNA]</scope>
    <source>
        <strain evidence="8 9">CCTCC AB2016182</strain>
    </source>
</reference>
<comment type="similarity">
    <text evidence="1">Belongs to the 'phage' integrase family.</text>
</comment>
<dbReference type="PANTHER" id="PTHR30349:SF41">
    <property type="entry name" value="INTEGRASE_RECOMBINASE PROTEIN MJ0367-RELATED"/>
    <property type="match status" value="1"/>
</dbReference>
<dbReference type="Gene3D" id="1.10.150.130">
    <property type="match status" value="1"/>
</dbReference>
<dbReference type="PANTHER" id="PTHR30349">
    <property type="entry name" value="PHAGE INTEGRASE-RELATED"/>
    <property type="match status" value="1"/>
</dbReference>
<name>A0A4V5MTW2_9RHOB</name>
<dbReference type="PROSITE" id="PS51898">
    <property type="entry name" value="TYR_RECOMBINASE"/>
    <property type="match status" value="1"/>
</dbReference>
<dbReference type="RefSeq" id="WP_136855713.1">
    <property type="nucleotide sequence ID" value="NZ_SUNH01000007.1"/>
</dbReference>
<proteinExistence type="inferred from homology"/>
<feature type="domain" description="Tyr recombinase" evidence="6">
    <location>
        <begin position="263"/>
        <end position="439"/>
    </location>
</feature>
<dbReference type="Pfam" id="PF20172">
    <property type="entry name" value="DUF6538"/>
    <property type="match status" value="1"/>
</dbReference>
<dbReference type="OrthoDB" id="7222937at2"/>
<evidence type="ECO:0000259" key="7">
    <source>
        <dbReference type="PROSITE" id="PS51900"/>
    </source>
</evidence>
<evidence type="ECO:0000256" key="4">
    <source>
        <dbReference type="ARBA" id="ARBA00023172"/>
    </source>
</evidence>
<accession>A0A4V5MTW2</accession>